<dbReference type="InterPro" id="IPR009937">
    <property type="entry name" value="Phage_holin_3_6"/>
</dbReference>
<accession>A0ABP6C3B6</accession>
<feature type="transmembrane region" description="Helical" evidence="1">
    <location>
        <begin position="36"/>
        <end position="60"/>
    </location>
</feature>
<dbReference type="RefSeq" id="WP_344542458.1">
    <property type="nucleotide sequence ID" value="NZ_BAAATD010000004.1"/>
</dbReference>
<feature type="transmembrane region" description="Helical" evidence="1">
    <location>
        <begin position="72"/>
        <end position="92"/>
    </location>
</feature>
<dbReference type="Proteomes" id="UP001501509">
    <property type="component" value="Unassembled WGS sequence"/>
</dbReference>
<evidence type="ECO:0000313" key="2">
    <source>
        <dbReference type="EMBL" id="GAA2600177.1"/>
    </source>
</evidence>
<evidence type="ECO:0000256" key="1">
    <source>
        <dbReference type="SAM" id="Phobius"/>
    </source>
</evidence>
<proteinExistence type="predicted"/>
<organism evidence="2 3">
    <name type="scientific">Actinomadura fulvescens</name>
    <dbReference type="NCBI Taxonomy" id="46160"/>
    <lineage>
        <taxon>Bacteria</taxon>
        <taxon>Bacillati</taxon>
        <taxon>Actinomycetota</taxon>
        <taxon>Actinomycetes</taxon>
        <taxon>Streptosporangiales</taxon>
        <taxon>Thermomonosporaceae</taxon>
        <taxon>Actinomadura</taxon>
    </lineage>
</organism>
<keyword evidence="1" id="KW-1133">Transmembrane helix</keyword>
<dbReference type="EMBL" id="BAAATD010000004">
    <property type="protein sequence ID" value="GAA2600177.1"/>
    <property type="molecule type" value="Genomic_DNA"/>
</dbReference>
<keyword evidence="1" id="KW-0472">Membrane</keyword>
<reference evidence="3" key="1">
    <citation type="journal article" date="2019" name="Int. J. Syst. Evol. Microbiol.">
        <title>The Global Catalogue of Microorganisms (GCM) 10K type strain sequencing project: providing services to taxonomists for standard genome sequencing and annotation.</title>
        <authorList>
            <consortium name="The Broad Institute Genomics Platform"/>
            <consortium name="The Broad Institute Genome Sequencing Center for Infectious Disease"/>
            <person name="Wu L."/>
            <person name="Ma J."/>
        </authorList>
    </citation>
    <scope>NUCLEOTIDE SEQUENCE [LARGE SCALE GENOMIC DNA]</scope>
    <source>
        <strain evidence="3">JCM 6833</strain>
    </source>
</reference>
<keyword evidence="1" id="KW-0812">Transmembrane</keyword>
<evidence type="ECO:0000313" key="3">
    <source>
        <dbReference type="Proteomes" id="UP001501509"/>
    </source>
</evidence>
<gene>
    <name evidence="2" type="ORF">GCM10010411_37340</name>
</gene>
<protein>
    <recommendedName>
        <fullName evidence="4">Superfamily III holin-X</fullName>
    </recommendedName>
</protein>
<evidence type="ECO:0008006" key="4">
    <source>
        <dbReference type="Google" id="ProtNLM"/>
    </source>
</evidence>
<sequence length="120" mass="12483">MSKSREVEQADDSFELAHYVVGAAQREMAEKAREHVPALSLGAVAGGLGMLSAAASYRLGVLLLEKRLPPEAAAFVTAATFGGGAALAGVAARRRWRGARAPLPTETARQVVEVIADAAK</sequence>
<name>A0ABP6C3B6_9ACTN</name>
<comment type="caution">
    <text evidence="2">The sequence shown here is derived from an EMBL/GenBank/DDBJ whole genome shotgun (WGS) entry which is preliminary data.</text>
</comment>
<keyword evidence="3" id="KW-1185">Reference proteome</keyword>
<dbReference type="Pfam" id="PF07332">
    <property type="entry name" value="Phage_holin_3_6"/>
    <property type="match status" value="1"/>
</dbReference>